<evidence type="ECO:0000259" key="1">
    <source>
        <dbReference type="SMART" id="SM00278"/>
    </source>
</evidence>
<dbReference type="SUPFAM" id="SSF47781">
    <property type="entry name" value="RuvA domain 2-like"/>
    <property type="match status" value="1"/>
</dbReference>
<comment type="caution">
    <text evidence="2">The sequence shown here is derived from an EMBL/GenBank/DDBJ whole genome shotgun (WGS) entry which is preliminary data.</text>
</comment>
<dbReference type="InterPro" id="IPR019554">
    <property type="entry name" value="Soluble_ligand-bd"/>
</dbReference>
<dbReference type="Proteomes" id="UP000371977">
    <property type="component" value="Unassembled WGS sequence"/>
</dbReference>
<dbReference type="Pfam" id="PF12836">
    <property type="entry name" value="HHH_3"/>
    <property type="match status" value="1"/>
</dbReference>
<reference evidence="2 3" key="1">
    <citation type="submission" date="2019-01" db="EMBL/GenBank/DDBJ databases">
        <title>Weissella sp. nov., a novel lactic acid bacterium isolated from animal feces.</title>
        <authorList>
            <person name="Wang L.-T."/>
        </authorList>
    </citation>
    <scope>NUCLEOTIDE SEQUENCE [LARGE SCALE GENOMIC DNA]</scope>
    <source>
        <strain evidence="2 3">8H-2</strain>
    </source>
</reference>
<sequence>MMWKEYFVQYRRWIALFFVMLVLGGVFLLKTSNGRKLEPQGTIKPKSSLRSAMSESHHSKNKKIAIDVKGHVVNPGVYFFETNPMVLNVIKAAGGFKAGVNDARLNLAVKLHDQAVIYVPHGDDEVPADYPIPGIKVQQTTRTDQNVININQANATELTQLPGIGIKRAEDIIAFRQTKGPFKTIEALKSVSGIGEKIFARINAQITV</sequence>
<name>A0A6C2C174_9LACO</name>
<dbReference type="RefSeq" id="WP_148624032.1">
    <property type="nucleotide sequence ID" value="NZ_SDGZ01000030.1"/>
</dbReference>
<dbReference type="AlphaFoldDB" id="A0A6C2C174"/>
<dbReference type="Pfam" id="PF10531">
    <property type="entry name" value="SLBB"/>
    <property type="match status" value="1"/>
</dbReference>
<dbReference type="Gene3D" id="1.10.150.280">
    <property type="entry name" value="AF1531-like domain"/>
    <property type="match status" value="1"/>
</dbReference>
<evidence type="ECO:0000313" key="2">
    <source>
        <dbReference type="EMBL" id="TYC47800.1"/>
    </source>
</evidence>
<proteinExistence type="predicted"/>
<dbReference type="PANTHER" id="PTHR21180">
    <property type="entry name" value="ENDONUCLEASE/EXONUCLEASE/PHOSPHATASE FAMILY DOMAIN-CONTAINING PROTEIN 1"/>
    <property type="match status" value="1"/>
</dbReference>
<keyword evidence="3" id="KW-1185">Reference proteome</keyword>
<evidence type="ECO:0000313" key="3">
    <source>
        <dbReference type="Proteomes" id="UP000371977"/>
    </source>
</evidence>
<dbReference type="InterPro" id="IPR010994">
    <property type="entry name" value="RuvA_2-like"/>
</dbReference>
<dbReference type="GO" id="GO:0003677">
    <property type="term" value="F:DNA binding"/>
    <property type="evidence" value="ECO:0007669"/>
    <property type="project" value="UniProtKB-KW"/>
</dbReference>
<feature type="domain" description="Helix-hairpin-helix DNA-binding motif class 1" evidence="1">
    <location>
        <begin position="156"/>
        <end position="175"/>
    </location>
</feature>
<dbReference type="InterPro" id="IPR051675">
    <property type="entry name" value="Endo/Exo/Phosphatase_dom_1"/>
</dbReference>
<dbReference type="SMART" id="SM00278">
    <property type="entry name" value="HhH1"/>
    <property type="match status" value="2"/>
</dbReference>
<dbReference type="GO" id="GO:0006281">
    <property type="term" value="P:DNA repair"/>
    <property type="evidence" value="ECO:0007669"/>
    <property type="project" value="InterPro"/>
</dbReference>
<protein>
    <submittedName>
        <fullName evidence="2">ComEA family DNA-binding protein</fullName>
    </submittedName>
</protein>
<keyword evidence="2" id="KW-0238">DNA-binding</keyword>
<dbReference type="InterPro" id="IPR004509">
    <property type="entry name" value="Competence_ComEA_HhH"/>
</dbReference>
<accession>A0A6C2C174</accession>
<dbReference type="InterPro" id="IPR003583">
    <property type="entry name" value="Hlx-hairpin-Hlx_DNA-bd_motif"/>
</dbReference>
<gene>
    <name evidence="2" type="ORF">ESZ50_11265</name>
</gene>
<organism evidence="2 3">
    <name type="scientific">Weissella muntiaci</name>
    <dbReference type="NCBI Taxonomy" id="2508881"/>
    <lineage>
        <taxon>Bacteria</taxon>
        <taxon>Bacillati</taxon>
        <taxon>Bacillota</taxon>
        <taxon>Bacilli</taxon>
        <taxon>Lactobacillales</taxon>
        <taxon>Lactobacillaceae</taxon>
        <taxon>Weissella</taxon>
    </lineage>
</organism>
<dbReference type="OrthoDB" id="9790239at2"/>
<feature type="domain" description="Helix-hairpin-helix DNA-binding motif class 1" evidence="1">
    <location>
        <begin position="186"/>
        <end position="205"/>
    </location>
</feature>
<dbReference type="EMBL" id="SDGZ01000030">
    <property type="protein sequence ID" value="TYC47800.1"/>
    <property type="molecule type" value="Genomic_DNA"/>
</dbReference>
<dbReference type="NCBIfam" id="TIGR00426">
    <property type="entry name" value="competence protein ComEA helix-hairpin-helix repeat region"/>
    <property type="match status" value="1"/>
</dbReference>
<dbReference type="PANTHER" id="PTHR21180:SF32">
    <property type="entry name" value="ENDONUCLEASE_EXONUCLEASE_PHOSPHATASE FAMILY DOMAIN-CONTAINING PROTEIN 1"/>
    <property type="match status" value="1"/>
</dbReference>